<proteinExistence type="predicted"/>
<protein>
    <submittedName>
        <fullName evidence="1">(rape) hypothetical protein</fullName>
    </submittedName>
</protein>
<gene>
    <name evidence="1" type="ORF">DARMORV10_C08P01850.1</name>
</gene>
<dbReference type="EMBL" id="HG994372">
    <property type="protein sequence ID" value="CAF2105398.1"/>
    <property type="molecule type" value="Genomic_DNA"/>
</dbReference>
<evidence type="ECO:0000313" key="1">
    <source>
        <dbReference type="EMBL" id="CAF2105398.1"/>
    </source>
</evidence>
<accession>A0A816USF8</accession>
<name>A0A816USF8_BRANA</name>
<sequence length="76" mass="8951">MSAAKDSPAGLLTRDRGIIKIRDGESPLHPEETRGKTVKKLRRAMLTHGPLRMEPYYQVHAWKRKRPMYMYLTRKE</sequence>
<reference evidence="1" key="1">
    <citation type="submission" date="2021-01" db="EMBL/GenBank/DDBJ databases">
        <authorList>
            <consortium name="Genoscope - CEA"/>
            <person name="William W."/>
        </authorList>
    </citation>
    <scope>NUCLEOTIDE SEQUENCE</scope>
</reference>
<dbReference type="AlphaFoldDB" id="A0A816USF8"/>
<dbReference type="Proteomes" id="UP001295469">
    <property type="component" value="Chromosome C08"/>
</dbReference>
<organism evidence="1">
    <name type="scientific">Brassica napus</name>
    <name type="common">Rape</name>
    <dbReference type="NCBI Taxonomy" id="3708"/>
    <lineage>
        <taxon>Eukaryota</taxon>
        <taxon>Viridiplantae</taxon>
        <taxon>Streptophyta</taxon>
        <taxon>Embryophyta</taxon>
        <taxon>Tracheophyta</taxon>
        <taxon>Spermatophyta</taxon>
        <taxon>Magnoliopsida</taxon>
        <taxon>eudicotyledons</taxon>
        <taxon>Gunneridae</taxon>
        <taxon>Pentapetalae</taxon>
        <taxon>rosids</taxon>
        <taxon>malvids</taxon>
        <taxon>Brassicales</taxon>
        <taxon>Brassicaceae</taxon>
        <taxon>Brassiceae</taxon>
        <taxon>Brassica</taxon>
    </lineage>
</organism>